<reference evidence="2 3" key="1">
    <citation type="submission" date="2022-11" db="EMBL/GenBank/DDBJ databases">
        <title>Minimal conservation of predation-associated metabolite biosynthetic gene clusters underscores biosynthetic potential of Myxococcota including descriptions for ten novel species: Archangium lansinium sp. nov., Myxococcus landrumus sp. nov., Nannocystis bai.</title>
        <authorList>
            <person name="Ahearne A."/>
            <person name="Stevens C."/>
            <person name="Phillips K."/>
        </authorList>
    </citation>
    <scope>NUCLEOTIDE SEQUENCE [LARGE SCALE GENOMIC DNA]</scope>
    <source>
        <strain evidence="2 3">MIWBW</strain>
    </source>
</reference>
<comment type="caution">
    <text evidence="2">The sequence shown here is derived from an EMBL/GenBank/DDBJ whole genome shotgun (WGS) entry which is preliminary data.</text>
</comment>
<feature type="chain" id="PRO_5045447192" evidence="1">
    <location>
        <begin position="26"/>
        <end position="370"/>
    </location>
</feature>
<protein>
    <submittedName>
        <fullName evidence="2">AraC family transcriptional regulator</fullName>
    </submittedName>
</protein>
<keyword evidence="3" id="KW-1185">Reference proteome</keyword>
<feature type="signal peptide" evidence="1">
    <location>
        <begin position="1"/>
        <end position="25"/>
    </location>
</feature>
<dbReference type="Proteomes" id="UP001207654">
    <property type="component" value="Unassembled WGS sequence"/>
</dbReference>
<dbReference type="RefSeq" id="WP_267534320.1">
    <property type="nucleotide sequence ID" value="NZ_JAPNKA010000001.1"/>
</dbReference>
<evidence type="ECO:0000313" key="3">
    <source>
        <dbReference type="Proteomes" id="UP001207654"/>
    </source>
</evidence>
<sequence length="370" mass="40464">MTDRMKQILTLLWVAVLALGGPASAAEDKKALPEGWFVTESTPKLYEAGLDTENPCEGNRSAYLRSLHAIPSGYGTFMQAFGAQTFRGKRLRFSAVVRTENVQGWAGLWMRVEGEDPKEPLAFDNMQSRALVGTTQCKRYEVVLDVPQEAKAIMAGLMLSGTGKAWMGTVRFEPVDASVPVTNLIAERPRSLPAGRIGGVWFNAEKVDSPTYRALPQPDGSWKDNRAHVVSLVDGNRVKGTLANQELNVTIKAGGPSTLIQGQWGVDPVFIELGAEKLVMKKGIHSRELVREDERPRDDGRCIRYRVAGGVQGSDYLDICGMALSKNPPLLPLVIAFLTNDFRPLSAQLGGVIHPQAPVDRVAQPPRVNH</sequence>
<organism evidence="2 3">
    <name type="scientific">Archangium lansingense</name>
    <dbReference type="NCBI Taxonomy" id="2995310"/>
    <lineage>
        <taxon>Bacteria</taxon>
        <taxon>Pseudomonadati</taxon>
        <taxon>Myxococcota</taxon>
        <taxon>Myxococcia</taxon>
        <taxon>Myxococcales</taxon>
        <taxon>Cystobacterineae</taxon>
        <taxon>Archangiaceae</taxon>
        <taxon>Archangium</taxon>
    </lineage>
</organism>
<name>A0ABT4A332_9BACT</name>
<dbReference type="EMBL" id="JAPNKA010000001">
    <property type="protein sequence ID" value="MCY1075384.1"/>
    <property type="molecule type" value="Genomic_DNA"/>
</dbReference>
<proteinExistence type="predicted"/>
<gene>
    <name evidence="2" type="ORF">OV287_12915</name>
</gene>
<accession>A0ABT4A332</accession>
<keyword evidence="1" id="KW-0732">Signal</keyword>
<dbReference type="Gene3D" id="2.60.120.260">
    <property type="entry name" value="Galactose-binding domain-like"/>
    <property type="match status" value="1"/>
</dbReference>
<evidence type="ECO:0000256" key="1">
    <source>
        <dbReference type="SAM" id="SignalP"/>
    </source>
</evidence>
<evidence type="ECO:0000313" key="2">
    <source>
        <dbReference type="EMBL" id="MCY1075384.1"/>
    </source>
</evidence>